<protein>
    <submittedName>
        <fullName evidence="1">M23 family metallopeptidase</fullName>
    </submittedName>
</protein>
<dbReference type="EMBL" id="JAKZFC010000003">
    <property type="protein sequence ID" value="MCH7322234.1"/>
    <property type="molecule type" value="Genomic_DNA"/>
</dbReference>
<dbReference type="RefSeq" id="WP_241369302.1">
    <property type="nucleotide sequence ID" value="NZ_JAKZFC010000003.1"/>
</dbReference>
<dbReference type="Proteomes" id="UP001316087">
    <property type="component" value="Unassembled WGS sequence"/>
</dbReference>
<organism evidence="1 2">
    <name type="scientific">Solibacillus palustris</name>
    <dbReference type="NCBI Taxonomy" id="2908203"/>
    <lineage>
        <taxon>Bacteria</taxon>
        <taxon>Bacillati</taxon>
        <taxon>Bacillota</taxon>
        <taxon>Bacilli</taxon>
        <taxon>Bacillales</taxon>
        <taxon>Caryophanaceae</taxon>
        <taxon>Solibacillus</taxon>
    </lineage>
</organism>
<evidence type="ECO:0000313" key="2">
    <source>
        <dbReference type="Proteomes" id="UP001316087"/>
    </source>
</evidence>
<reference evidence="1 2" key="1">
    <citation type="submission" date="2022-03" db="EMBL/GenBank/DDBJ databases">
        <authorList>
            <person name="Jo J.-H."/>
            <person name="Im W.-T."/>
        </authorList>
    </citation>
    <scope>NUCLEOTIDE SEQUENCE [LARGE SCALE GENOMIC DNA]</scope>
    <source>
        <strain evidence="1 2">MA9</strain>
    </source>
</reference>
<proteinExistence type="predicted"/>
<sequence>MKKWQWLIAIALFLGIAGANYFGDLTLKRAINKIVYSSDDLLYMRKLVVAITQPKDQQITVAAHSSVEQLQMFETIERFNDGYLLTYKEPFVLNALYDGLIIFTGHTQYNGKSISIIYDNGMTMTFGFVDDFYVLPYTSVSKGTVMATKKSGELYIQIEKDGVILDMEQTTQWLKDREI</sequence>
<name>A0ABS9UD29_9BACL</name>
<comment type="caution">
    <text evidence="1">The sequence shown here is derived from an EMBL/GenBank/DDBJ whole genome shotgun (WGS) entry which is preliminary data.</text>
</comment>
<accession>A0ABS9UD29</accession>
<keyword evidence="2" id="KW-1185">Reference proteome</keyword>
<evidence type="ECO:0000313" key="1">
    <source>
        <dbReference type="EMBL" id="MCH7322234.1"/>
    </source>
</evidence>
<gene>
    <name evidence="1" type="ORF">LZ480_10055</name>
</gene>